<dbReference type="Proteomes" id="UP000281406">
    <property type="component" value="Unassembled WGS sequence"/>
</dbReference>
<dbReference type="EMBL" id="RJVU01067364">
    <property type="protein sequence ID" value="ROI83726.1"/>
    <property type="molecule type" value="Genomic_DNA"/>
</dbReference>
<gene>
    <name evidence="2" type="ORF">DPX16_14668</name>
</gene>
<organism evidence="2 3">
    <name type="scientific">Anabarilius grahami</name>
    <name type="common">Kanglang fish</name>
    <name type="synonym">Barilius grahami</name>
    <dbReference type="NCBI Taxonomy" id="495550"/>
    <lineage>
        <taxon>Eukaryota</taxon>
        <taxon>Metazoa</taxon>
        <taxon>Chordata</taxon>
        <taxon>Craniata</taxon>
        <taxon>Vertebrata</taxon>
        <taxon>Euteleostomi</taxon>
        <taxon>Actinopterygii</taxon>
        <taxon>Neopterygii</taxon>
        <taxon>Teleostei</taxon>
        <taxon>Ostariophysi</taxon>
        <taxon>Cypriniformes</taxon>
        <taxon>Xenocyprididae</taxon>
        <taxon>Xenocypridinae</taxon>
        <taxon>Xenocypridinae incertae sedis</taxon>
        <taxon>Anabarilius</taxon>
    </lineage>
</organism>
<evidence type="ECO:0000313" key="2">
    <source>
        <dbReference type="EMBL" id="ROI83726.1"/>
    </source>
</evidence>
<comment type="caution">
    <text evidence="2">The sequence shown here is derived from an EMBL/GenBank/DDBJ whole genome shotgun (WGS) entry which is preliminary data.</text>
</comment>
<sequence>MSTLGMCHALLDSSCPNCEKLSLAMLGTRIALFGDPPTSVSPSSLGKRRSGAGRLSSEAEASSYRPNASLSPQHGHEFESVSLPKETEEAGCKIDAELLRIFSRTVEELNLNWSFPEEPAHSRLDESFLQPGCRKQPPHHQRPAPFFPEVH</sequence>
<reference evidence="2 3" key="1">
    <citation type="submission" date="2018-10" db="EMBL/GenBank/DDBJ databases">
        <title>Genome assembly for a Yunnan-Guizhou Plateau 3E fish, Anabarilius grahami (Regan), and its evolutionary and genetic applications.</title>
        <authorList>
            <person name="Jiang W."/>
        </authorList>
    </citation>
    <scope>NUCLEOTIDE SEQUENCE [LARGE SCALE GENOMIC DNA]</scope>
    <source>
        <strain evidence="2">AG-KIZ</strain>
        <tissue evidence="2">Muscle</tissue>
    </source>
</reference>
<proteinExistence type="predicted"/>
<feature type="region of interest" description="Disordered" evidence="1">
    <location>
        <begin position="37"/>
        <end position="86"/>
    </location>
</feature>
<keyword evidence="3" id="KW-1185">Reference proteome</keyword>
<feature type="compositionally biased region" description="Basic and acidic residues" evidence="1">
    <location>
        <begin position="74"/>
        <end position="86"/>
    </location>
</feature>
<dbReference type="AlphaFoldDB" id="A0A3N0XNW0"/>
<name>A0A3N0XNW0_ANAGA</name>
<protein>
    <submittedName>
        <fullName evidence="2">Uncharacterized protein</fullName>
    </submittedName>
</protein>
<accession>A0A3N0XNW0</accession>
<feature type="region of interest" description="Disordered" evidence="1">
    <location>
        <begin position="129"/>
        <end position="151"/>
    </location>
</feature>
<evidence type="ECO:0000313" key="3">
    <source>
        <dbReference type="Proteomes" id="UP000281406"/>
    </source>
</evidence>
<evidence type="ECO:0000256" key="1">
    <source>
        <dbReference type="SAM" id="MobiDB-lite"/>
    </source>
</evidence>